<dbReference type="InterPro" id="IPR044587">
    <property type="entry name" value="HSP21-like"/>
</dbReference>
<sequence>MTTPARREQSRFGDLLDWLEGDLLPAPFLRPLTGRHPVRVEDYLEEGTYVLRAELPGVDPDKDVEITVDEGMLTVKAERREEGRSEFHYGSFARTVPLPTGADESDVRASYSNGILEVRVGVRKAARPEPKHIPVSRGPAE</sequence>
<evidence type="ECO:0000313" key="5">
    <source>
        <dbReference type="EMBL" id="SFH68082.1"/>
    </source>
</evidence>
<accession>A0A1I3C0S8</accession>
<evidence type="ECO:0000256" key="3">
    <source>
        <dbReference type="RuleBase" id="RU003616"/>
    </source>
</evidence>
<keyword evidence="1" id="KW-0346">Stress response</keyword>
<evidence type="ECO:0000256" key="2">
    <source>
        <dbReference type="PROSITE-ProRule" id="PRU00285"/>
    </source>
</evidence>
<reference evidence="5 6" key="1">
    <citation type="submission" date="2016-10" db="EMBL/GenBank/DDBJ databases">
        <authorList>
            <person name="de Groot N.N."/>
        </authorList>
    </citation>
    <scope>NUCLEOTIDE SEQUENCE [LARGE SCALE GENOMIC DNA]</scope>
    <source>
        <strain evidence="5 6">CPCC 202808</strain>
    </source>
</reference>
<organism evidence="5 6">
    <name type="scientific">Actinopolymorpha cephalotaxi</name>
    <dbReference type="NCBI Taxonomy" id="504797"/>
    <lineage>
        <taxon>Bacteria</taxon>
        <taxon>Bacillati</taxon>
        <taxon>Actinomycetota</taxon>
        <taxon>Actinomycetes</taxon>
        <taxon>Propionibacteriales</taxon>
        <taxon>Actinopolymorphaceae</taxon>
        <taxon>Actinopolymorpha</taxon>
    </lineage>
</organism>
<dbReference type="RefSeq" id="WP_378079770.1">
    <property type="nucleotide sequence ID" value="NZ_JBHUHC010000001.1"/>
</dbReference>
<proteinExistence type="inferred from homology"/>
<dbReference type="EMBL" id="FOOI01000028">
    <property type="protein sequence ID" value="SFH68082.1"/>
    <property type="molecule type" value="Genomic_DNA"/>
</dbReference>
<feature type="domain" description="SHSP" evidence="4">
    <location>
        <begin position="29"/>
        <end position="138"/>
    </location>
</feature>
<dbReference type="PANTHER" id="PTHR46733:SF4">
    <property type="entry name" value="HEAT SHOCK PROTEIN 21, CHLOROPLASTIC"/>
    <property type="match status" value="1"/>
</dbReference>
<evidence type="ECO:0000256" key="1">
    <source>
        <dbReference type="ARBA" id="ARBA00023016"/>
    </source>
</evidence>
<dbReference type="Gene3D" id="2.60.40.790">
    <property type="match status" value="1"/>
</dbReference>
<dbReference type="InterPro" id="IPR002068">
    <property type="entry name" value="A-crystallin/Hsp20_dom"/>
</dbReference>
<gene>
    <name evidence="5" type="ORF">SAMN05421678_12817</name>
</gene>
<dbReference type="CDD" id="cd06464">
    <property type="entry name" value="ACD_sHsps-like"/>
    <property type="match status" value="1"/>
</dbReference>
<name>A0A1I3C0S8_9ACTN</name>
<dbReference type="GO" id="GO:0009408">
    <property type="term" value="P:response to heat"/>
    <property type="evidence" value="ECO:0007669"/>
    <property type="project" value="InterPro"/>
</dbReference>
<dbReference type="STRING" id="504797.SAMN05421678_12817"/>
<dbReference type="PROSITE" id="PS01031">
    <property type="entry name" value="SHSP"/>
    <property type="match status" value="1"/>
</dbReference>
<protein>
    <submittedName>
        <fullName evidence="5">Molecular chaperone IbpA, HSP20 family</fullName>
    </submittedName>
</protein>
<dbReference type="AlphaFoldDB" id="A0A1I3C0S8"/>
<dbReference type="SUPFAM" id="SSF49764">
    <property type="entry name" value="HSP20-like chaperones"/>
    <property type="match status" value="1"/>
</dbReference>
<dbReference type="Proteomes" id="UP000199052">
    <property type="component" value="Unassembled WGS sequence"/>
</dbReference>
<dbReference type="Pfam" id="PF00011">
    <property type="entry name" value="HSP20"/>
    <property type="match status" value="1"/>
</dbReference>
<evidence type="ECO:0000313" key="6">
    <source>
        <dbReference type="Proteomes" id="UP000199052"/>
    </source>
</evidence>
<dbReference type="InterPro" id="IPR008978">
    <property type="entry name" value="HSP20-like_chaperone"/>
</dbReference>
<comment type="similarity">
    <text evidence="2 3">Belongs to the small heat shock protein (HSP20) family.</text>
</comment>
<dbReference type="PANTHER" id="PTHR46733">
    <property type="entry name" value="26.5 KDA HEAT SHOCK PROTEIN, MITOCHONDRIAL"/>
    <property type="match status" value="1"/>
</dbReference>
<evidence type="ECO:0000259" key="4">
    <source>
        <dbReference type="PROSITE" id="PS01031"/>
    </source>
</evidence>